<comment type="caution">
    <text evidence="1">The sequence shown here is derived from an EMBL/GenBank/DDBJ whole genome shotgun (WGS) entry which is preliminary data.</text>
</comment>
<sequence length="62" mass="6891">MSATVLPFPSARVMRQLPPRSPSRVDLLVAELERLANDPSSPFAIRVQQLRAQRQGDRHGVA</sequence>
<gene>
    <name evidence="1" type="ORF">CFBP7900_17680</name>
</gene>
<organism evidence="1 2">
    <name type="scientific">Xanthomonas hortorum pv. carotae</name>
    <dbReference type="NCBI Taxonomy" id="487904"/>
    <lineage>
        <taxon>Bacteria</taxon>
        <taxon>Pseudomonadati</taxon>
        <taxon>Pseudomonadota</taxon>
        <taxon>Gammaproteobacteria</taxon>
        <taxon>Lysobacterales</taxon>
        <taxon>Lysobacteraceae</taxon>
        <taxon>Xanthomonas</taxon>
    </lineage>
</organism>
<dbReference type="EMBL" id="CAJDKC010000003">
    <property type="protein sequence ID" value="CAD0328161.1"/>
    <property type="molecule type" value="Genomic_DNA"/>
</dbReference>
<evidence type="ECO:0000313" key="1">
    <source>
        <dbReference type="EMBL" id="CAD0328171.1"/>
    </source>
</evidence>
<accession>A0A6V7D5Q5</accession>
<reference evidence="1 2" key="1">
    <citation type="submission" date="2020-07" db="EMBL/GenBank/DDBJ databases">
        <authorList>
            <person name="Pothier F. J."/>
        </authorList>
    </citation>
    <scope>NUCLEOTIDE SEQUENCE [LARGE SCALE GENOMIC DNA]</scope>
    <source>
        <strain evidence="1 2">CFBP 7900</strain>
    </source>
</reference>
<dbReference type="AlphaFoldDB" id="A0A6V7D5Q5"/>
<dbReference type="Proteomes" id="UP000587508">
    <property type="component" value="Unassembled WGS sequence"/>
</dbReference>
<evidence type="ECO:0000313" key="2">
    <source>
        <dbReference type="Proteomes" id="UP000587508"/>
    </source>
</evidence>
<dbReference type="RefSeq" id="WP_023904425.1">
    <property type="nucleotide sequence ID" value="NZ_CAJDKC010000003.1"/>
</dbReference>
<dbReference type="EMBL" id="CAJDKC010000003">
    <property type="protein sequence ID" value="CAD0328171.1"/>
    <property type="molecule type" value="Genomic_DNA"/>
</dbReference>
<name>A0A6V7D5Q5_9XANT</name>
<protein>
    <submittedName>
        <fullName evidence="1">Uncharacterized protein</fullName>
    </submittedName>
</protein>
<proteinExistence type="predicted"/>